<dbReference type="GO" id="GO:0005739">
    <property type="term" value="C:mitochondrion"/>
    <property type="evidence" value="ECO:0007669"/>
    <property type="project" value="TreeGrafter"/>
</dbReference>
<gene>
    <name evidence="7" type="ORF">AYI68_g7975</name>
</gene>
<feature type="transmembrane region" description="Helical" evidence="6">
    <location>
        <begin position="55"/>
        <end position="72"/>
    </location>
</feature>
<dbReference type="InterPro" id="IPR007248">
    <property type="entry name" value="Mpv17_PMP22"/>
</dbReference>
<evidence type="ECO:0000256" key="6">
    <source>
        <dbReference type="RuleBase" id="RU363053"/>
    </source>
</evidence>
<proteinExistence type="inferred from homology"/>
<dbReference type="OrthoDB" id="10267969at2759"/>
<dbReference type="PANTHER" id="PTHR11266:SF17">
    <property type="entry name" value="PROTEIN MPV17"/>
    <property type="match status" value="1"/>
</dbReference>
<dbReference type="GO" id="GO:0016020">
    <property type="term" value="C:membrane"/>
    <property type="evidence" value="ECO:0007669"/>
    <property type="project" value="UniProtKB-SubCell"/>
</dbReference>
<keyword evidence="4 6" id="KW-1133">Transmembrane helix</keyword>
<protein>
    <submittedName>
        <fullName evidence="7">Protein SYM1</fullName>
    </submittedName>
</protein>
<dbReference type="Pfam" id="PF04117">
    <property type="entry name" value="Mpv17_PMP22"/>
    <property type="match status" value="1"/>
</dbReference>
<evidence type="ECO:0000313" key="7">
    <source>
        <dbReference type="EMBL" id="OLY77988.1"/>
    </source>
</evidence>
<feature type="transmembrane region" description="Helical" evidence="6">
    <location>
        <begin position="108"/>
        <end position="125"/>
    </location>
</feature>
<dbReference type="PANTHER" id="PTHR11266">
    <property type="entry name" value="PEROXISOMAL MEMBRANE PROTEIN 2, PXMP2 MPV17"/>
    <property type="match status" value="1"/>
</dbReference>
<comment type="caution">
    <text evidence="7">The sequence shown here is derived from an EMBL/GenBank/DDBJ whole genome shotgun (WGS) entry which is preliminary data.</text>
</comment>
<reference evidence="7 8" key="1">
    <citation type="journal article" date="2016" name="Mol. Biol. Evol.">
        <title>Genome-Wide Survey of Gut Fungi (Harpellales) Reveals the First Horizontally Transferred Ubiquitin Gene from a Mosquito Host.</title>
        <authorList>
            <person name="Wang Y."/>
            <person name="White M.M."/>
            <person name="Kvist S."/>
            <person name="Moncalvo J.M."/>
        </authorList>
    </citation>
    <scope>NUCLEOTIDE SEQUENCE [LARGE SCALE GENOMIC DNA]</scope>
    <source>
        <strain evidence="7 8">ALG-7-W6</strain>
    </source>
</reference>
<dbReference type="STRING" id="133383.A0A1R0GM96"/>
<dbReference type="AlphaFoldDB" id="A0A1R0GM96"/>
<keyword evidence="8" id="KW-1185">Reference proteome</keyword>
<accession>A0A1R0GM96</accession>
<comment type="similarity">
    <text evidence="2 6">Belongs to the peroxisomal membrane protein PXMP2/4 family.</text>
</comment>
<evidence type="ECO:0000256" key="3">
    <source>
        <dbReference type="ARBA" id="ARBA00022692"/>
    </source>
</evidence>
<evidence type="ECO:0000256" key="5">
    <source>
        <dbReference type="ARBA" id="ARBA00023136"/>
    </source>
</evidence>
<comment type="subcellular location">
    <subcellularLocation>
        <location evidence="1">Membrane</location>
        <topology evidence="1">Multi-pass membrane protein</topology>
    </subcellularLocation>
</comment>
<evidence type="ECO:0000256" key="1">
    <source>
        <dbReference type="ARBA" id="ARBA00004141"/>
    </source>
</evidence>
<feature type="transmembrane region" description="Helical" evidence="6">
    <location>
        <begin position="146"/>
        <end position="167"/>
    </location>
</feature>
<organism evidence="7 8">
    <name type="scientific">Smittium mucronatum</name>
    <dbReference type="NCBI Taxonomy" id="133383"/>
    <lineage>
        <taxon>Eukaryota</taxon>
        <taxon>Fungi</taxon>
        <taxon>Fungi incertae sedis</taxon>
        <taxon>Zoopagomycota</taxon>
        <taxon>Kickxellomycotina</taxon>
        <taxon>Harpellomycetes</taxon>
        <taxon>Harpellales</taxon>
        <taxon>Legeriomycetaceae</taxon>
        <taxon>Smittium</taxon>
    </lineage>
</organism>
<sequence>MSFGRLWNASAKRFPVFTVSITNGALSATGNVVAQQFYEKDDENPGYQYMETLRFFMYGTCFAPISFRWYGVLSKVFPMKPSTTKFRSYKLGKEGWKTVAKRVAADQFVFAPIAVGTFIISMGVMEGKNLSQIKQNLKDRYIITMLAGYLLWPAAQAVNFSIIPLIYRVPFTGLTSLIWNTFLSFINNTKPGLKYASQIQE</sequence>
<evidence type="ECO:0000256" key="4">
    <source>
        <dbReference type="ARBA" id="ARBA00022989"/>
    </source>
</evidence>
<dbReference type="Proteomes" id="UP000187455">
    <property type="component" value="Unassembled WGS sequence"/>
</dbReference>
<evidence type="ECO:0000313" key="8">
    <source>
        <dbReference type="Proteomes" id="UP000187455"/>
    </source>
</evidence>
<keyword evidence="3 6" id="KW-0812">Transmembrane</keyword>
<keyword evidence="5 6" id="KW-0472">Membrane</keyword>
<dbReference type="EMBL" id="LSSL01007452">
    <property type="protein sequence ID" value="OLY77988.1"/>
    <property type="molecule type" value="Genomic_DNA"/>
</dbReference>
<evidence type="ECO:0000256" key="2">
    <source>
        <dbReference type="ARBA" id="ARBA00006824"/>
    </source>
</evidence>
<name>A0A1R0GM96_9FUNG</name>